<comment type="caution">
    <text evidence="3">The sequence shown here is derived from an EMBL/GenBank/DDBJ whole genome shotgun (WGS) entry which is preliminary data.</text>
</comment>
<feature type="coiled-coil region" evidence="1">
    <location>
        <begin position="566"/>
        <end position="593"/>
    </location>
</feature>
<name>A0A818VJZ4_9BILA</name>
<dbReference type="AlphaFoldDB" id="A0A818VJZ4"/>
<evidence type="ECO:0000256" key="2">
    <source>
        <dbReference type="SAM" id="MobiDB-lite"/>
    </source>
</evidence>
<sequence>MERNMNEYSELFYHCVQVFNEYNNNVSEEIFLKEYFKLNKVSNQSFILTVLIDCTRHSELLKTIVDIFYKINGINIRRSEQNIYKVLTYIIIFQLDSVGLKLLRGFIYSVQLYQVHQFLQFLVNEDYISIIETECLKLYDEEYVDEKILRIIEKYRPTLRGILLDLNNKMEGRTAVRQLPELTKIKPFNLTASKERIIPMPKIIPKMEKCRPPPKSTYESSKEQNELEQIREQNHQQGLYKLNQTQSLSYHFMKTDKSNKTQIKQTKIIEENEKNLHFEQFRAHPSSKSQTNKIPVKLNVAAILKENQLFKKQEENVRQRLLDFEAGGKDAHEFFQWQEAMQKQDYEQEINAIERKRLEGKISYEEAILARQRLTDENRRIADEIKRQTREAIENHVKEKLKEEQRMKQLIEDVVNGRDNAKVAQQKLQQYKTDFVKQYKEEIKQLMKQALEEAEIEMRQRAELIKQIRTFELLPIDRWKPIDLTSVPGYGLHDEMSIVELHERLELIKLEREKERELRRDQIVKEKQIKEKMITNTIQNIAKYRNDLTAQAILKKQRNISEPVIVDKNNSELQQLKNHLETKRAQRLSSQQQRESVLSSGIFSKSYTSFKSSIEWNRFDQIMERLRRKFFKSKKSIKSTINDPKKKDDDDDEIYLEPEYDETSNITSNFDAIADELLTIAKKSSHTIRLSKIRDDLLTIKTMITRKLTENTKELYNANKKIDLLKRRLHKQAIDIDHEGSLSTRYNRSLASDHSMADSASCYSIWSPTSSILSSSITTPTFRRRLAEVSVSNINYSSIIQEHFVYLYQQLCSNCSKCSCYQTFIRNHIELEYLSICSYNEQLKCENDLLQRLLADCKYSYEQQYVLFCQYEQYLIEYEQCIQIQYELIKTFQQLIDRFQIIFDKRKRDDDNHEIHIYQKINDVTNVGINQDVENAELYRMISILHEQCQRHLSQLPKRAQLFSYSQEQFHPPPNISGIVDIADLEISILLVDLLTLKHENSELRWTNNYLLREKKIYKTKIDLLELTNKYFRINNEDNLLIKNSNNELIQREKTLRLYVYRLYDLLQITSKQLQERQIYYENLIYQFKIRHRELIEYIRRIEQNKKHMK</sequence>
<protein>
    <submittedName>
        <fullName evidence="3">Uncharacterized protein</fullName>
    </submittedName>
</protein>
<feature type="region of interest" description="Disordered" evidence="2">
    <location>
        <begin position="208"/>
        <end position="230"/>
    </location>
</feature>
<dbReference type="PANTHER" id="PTHR34649:SF1">
    <property type="entry name" value="CILIA- AND FLAGELLA-ASSOCIATED PROTEIN 99"/>
    <property type="match status" value="1"/>
</dbReference>
<feature type="coiled-coil region" evidence="1">
    <location>
        <begin position="364"/>
        <end position="467"/>
    </location>
</feature>
<evidence type="ECO:0000256" key="1">
    <source>
        <dbReference type="SAM" id="Coils"/>
    </source>
</evidence>
<keyword evidence="1" id="KW-0175">Coiled coil</keyword>
<dbReference type="EMBL" id="CAJOAX010001416">
    <property type="protein sequence ID" value="CAF3713712.1"/>
    <property type="molecule type" value="Genomic_DNA"/>
</dbReference>
<accession>A0A818VJZ4</accession>
<feature type="compositionally biased region" description="Basic and acidic residues" evidence="2">
    <location>
        <begin position="220"/>
        <end position="230"/>
    </location>
</feature>
<proteinExistence type="predicted"/>
<evidence type="ECO:0000313" key="4">
    <source>
        <dbReference type="Proteomes" id="UP000663823"/>
    </source>
</evidence>
<dbReference type="InterPro" id="IPR039341">
    <property type="entry name" value="CFAP99"/>
</dbReference>
<dbReference type="Proteomes" id="UP000663823">
    <property type="component" value="Unassembled WGS sequence"/>
</dbReference>
<evidence type="ECO:0000313" key="3">
    <source>
        <dbReference type="EMBL" id="CAF3713712.1"/>
    </source>
</evidence>
<gene>
    <name evidence="3" type="ORF">OTI717_LOCUS13360</name>
</gene>
<reference evidence="3" key="1">
    <citation type="submission" date="2021-02" db="EMBL/GenBank/DDBJ databases">
        <authorList>
            <person name="Nowell W R."/>
        </authorList>
    </citation>
    <scope>NUCLEOTIDE SEQUENCE</scope>
</reference>
<organism evidence="3 4">
    <name type="scientific">Rotaria sordida</name>
    <dbReference type="NCBI Taxonomy" id="392033"/>
    <lineage>
        <taxon>Eukaryota</taxon>
        <taxon>Metazoa</taxon>
        <taxon>Spiralia</taxon>
        <taxon>Gnathifera</taxon>
        <taxon>Rotifera</taxon>
        <taxon>Eurotatoria</taxon>
        <taxon>Bdelloidea</taxon>
        <taxon>Philodinida</taxon>
        <taxon>Philodinidae</taxon>
        <taxon>Rotaria</taxon>
    </lineage>
</organism>
<dbReference type="PANTHER" id="PTHR34649">
    <property type="entry name" value="CILIA- AND FLAGELLA-ASSOCIATED PROTEIN 99"/>
    <property type="match status" value="1"/>
</dbReference>